<organism evidence="3 4">
    <name type="scientific">Frankia umida</name>
    <dbReference type="NCBI Taxonomy" id="573489"/>
    <lineage>
        <taxon>Bacteria</taxon>
        <taxon>Bacillati</taxon>
        <taxon>Actinomycetota</taxon>
        <taxon>Actinomycetes</taxon>
        <taxon>Frankiales</taxon>
        <taxon>Frankiaceae</taxon>
        <taxon>Frankia</taxon>
    </lineage>
</organism>
<feature type="compositionally biased region" description="Low complexity" evidence="1">
    <location>
        <begin position="34"/>
        <end position="52"/>
    </location>
</feature>
<evidence type="ECO:0000313" key="3">
    <source>
        <dbReference type="EMBL" id="MCK9878910.1"/>
    </source>
</evidence>
<dbReference type="Gene3D" id="3.50.30.30">
    <property type="match status" value="1"/>
</dbReference>
<dbReference type="Gene3D" id="3.40.630.10">
    <property type="entry name" value="Zn peptidases"/>
    <property type="match status" value="1"/>
</dbReference>
<dbReference type="Proteomes" id="UP001201873">
    <property type="component" value="Unassembled WGS sequence"/>
</dbReference>
<comment type="caution">
    <text evidence="3">The sequence shown here is derived from an EMBL/GenBank/DDBJ whole genome shotgun (WGS) entry which is preliminary data.</text>
</comment>
<feature type="compositionally biased region" description="Pro residues" evidence="1">
    <location>
        <begin position="632"/>
        <end position="643"/>
    </location>
</feature>
<keyword evidence="4" id="KW-1185">Reference proteome</keyword>
<evidence type="ECO:0000256" key="2">
    <source>
        <dbReference type="SAM" id="Phobius"/>
    </source>
</evidence>
<evidence type="ECO:0000256" key="1">
    <source>
        <dbReference type="SAM" id="MobiDB-lite"/>
    </source>
</evidence>
<evidence type="ECO:0000313" key="4">
    <source>
        <dbReference type="Proteomes" id="UP001201873"/>
    </source>
</evidence>
<dbReference type="RefSeq" id="WP_248826970.1">
    <property type="nucleotide sequence ID" value="NZ_JALKFT010000052.1"/>
</dbReference>
<protein>
    <recommendedName>
        <fullName evidence="5">Peptidase M28 domain-containing protein</fullName>
    </recommendedName>
</protein>
<gene>
    <name evidence="3" type="ORF">MXD59_24650</name>
</gene>
<feature type="region of interest" description="Disordered" evidence="1">
    <location>
        <begin position="30"/>
        <end position="52"/>
    </location>
</feature>
<dbReference type="SUPFAM" id="SSF53187">
    <property type="entry name" value="Zn-dependent exopeptidases"/>
    <property type="match status" value="1"/>
</dbReference>
<name>A0ABT0K542_9ACTN</name>
<feature type="region of interest" description="Disordered" evidence="1">
    <location>
        <begin position="540"/>
        <end position="586"/>
    </location>
</feature>
<feature type="compositionally biased region" description="Basic and acidic residues" evidence="1">
    <location>
        <begin position="553"/>
        <end position="563"/>
    </location>
</feature>
<proteinExistence type="predicted"/>
<keyword evidence="2" id="KW-0472">Membrane</keyword>
<dbReference type="PROSITE" id="PS51318">
    <property type="entry name" value="TAT"/>
    <property type="match status" value="1"/>
</dbReference>
<keyword evidence="2" id="KW-1133">Transmembrane helix</keyword>
<feature type="region of interest" description="Disordered" evidence="1">
    <location>
        <begin position="617"/>
        <end position="657"/>
    </location>
</feature>
<feature type="compositionally biased region" description="Low complexity" evidence="1">
    <location>
        <begin position="564"/>
        <end position="581"/>
    </location>
</feature>
<reference evidence="3 4" key="1">
    <citation type="submission" date="2022-04" db="EMBL/GenBank/DDBJ databases">
        <title>Genome diversity in the genus Frankia.</title>
        <authorList>
            <person name="Carlos-Shanley C."/>
            <person name="Hahn D."/>
        </authorList>
    </citation>
    <scope>NUCLEOTIDE SEQUENCE [LARGE SCALE GENOMIC DNA]</scope>
    <source>
        <strain evidence="3 4">Ag45/Mut15</strain>
    </source>
</reference>
<evidence type="ECO:0008006" key="5">
    <source>
        <dbReference type="Google" id="ProtNLM"/>
    </source>
</evidence>
<dbReference type="EMBL" id="JALKFT010000052">
    <property type="protein sequence ID" value="MCK9878910.1"/>
    <property type="molecule type" value="Genomic_DNA"/>
</dbReference>
<dbReference type="InterPro" id="IPR006311">
    <property type="entry name" value="TAT_signal"/>
</dbReference>
<keyword evidence="2" id="KW-0812">Transmembrane</keyword>
<feature type="transmembrane region" description="Helical" evidence="2">
    <location>
        <begin position="594"/>
        <end position="615"/>
    </location>
</feature>
<accession>A0ABT0K542</accession>
<sequence length="657" mass="68353">MADGDSSATRRTLVRGALLAATTASIGASLTRRSAAAPPADTDGTGTGTGTSTVAAGGAAAAGIVATATPERLRADVRRMVDCGPRLPGWPGHDEWCTWLTDELAAAGLRIEPCEEYTYDSYQPADFALEILDGPGAGPVEVATSYVRSAGTSAQGVTGPLVLATGFPTPSQIEALIDPAAVTAAIRAWVAAVPAGSLRGTVLLVDLPAPGRLTANVFTAISAYLQWDGHDEADWAQIDYSRLWLGPWPDLNDFAALGLAGVVFTTAASRPALRGNYSSHTARPQPLPALVVDREVGARLRERAAARPRTRLTLISPVRRTRLRQITAVLPGESDECVIVNTHTDGQNAFEENGGVAAVALARHFAALPPGQRLRRTLVFALYPGHMSGRVGIENSRAWILRHPDLVRRAVGAVSIEHLGATEWIDDPARGYHASGENELYAIWTTQGPTLDTIAKPALVAAGLQRHALLKPPLQITPGAPFHKLAGVPHVSGIAGPSYLVVVSPDGELEKFDADLAAAQVGFYADVVGRFDTADRAALRTGDPTLGQDTPTAEERTYRDEATTARCAPATASAARGAAADTDSEGPLGLPGPWGYAAGAVAGAAALAAGGFAVLRTRRHRRTTPPDDASPSPSPITPSPDDPSAPDSHSGSTSDSA</sequence>